<dbReference type="PANTHER" id="PTHR22916">
    <property type="entry name" value="GLYCOSYLTRANSFERASE"/>
    <property type="match status" value="1"/>
</dbReference>
<dbReference type="Proteomes" id="UP000241954">
    <property type="component" value="Unassembled WGS sequence"/>
</dbReference>
<sequence>MRNIMISVILPIYNADKYLHQALDSILNQTYKEFELICLDDGSTDNSLSIINKYAEQDNRVVIVTRENKGLIYSLNEGINLAKYNYIARMDADDISHPTRFSQQIEYLKKNKDVAVIGCSYNYINEKNEITGSRKLFSSSKYTRALSLFGSPFCHPSVMFNRNVIGDDLYYDENYKYAEDYELWIRLSSNYELNNLKEILLDYRVLSTSISREHEIQQKEAMIKAIQNYRLDKKIKNTDTLVEFYLHGNNKFDFFKMILLNQKNWKYFGYELLFFVIKLVR</sequence>
<dbReference type="Gene3D" id="3.90.550.10">
    <property type="entry name" value="Spore Coat Polysaccharide Biosynthesis Protein SpsA, Chain A"/>
    <property type="match status" value="1"/>
</dbReference>
<dbReference type="EMBL" id="PYLW01000003">
    <property type="protein sequence ID" value="PSV98576.1"/>
    <property type="molecule type" value="Genomic_DNA"/>
</dbReference>
<evidence type="ECO:0000259" key="1">
    <source>
        <dbReference type="Pfam" id="PF00535"/>
    </source>
</evidence>
<proteinExistence type="predicted"/>
<feature type="domain" description="Glycosyltransferase 2-like" evidence="1">
    <location>
        <begin position="7"/>
        <end position="161"/>
    </location>
</feature>
<dbReference type="InterPro" id="IPR001173">
    <property type="entry name" value="Glyco_trans_2-like"/>
</dbReference>
<keyword evidence="2" id="KW-0808">Transferase</keyword>
<dbReference type="InterPro" id="IPR029044">
    <property type="entry name" value="Nucleotide-diphossugar_trans"/>
</dbReference>
<organism evidence="2 3">
    <name type="scientific">Photobacterium iliopiscarium</name>
    <dbReference type="NCBI Taxonomy" id="56192"/>
    <lineage>
        <taxon>Bacteria</taxon>
        <taxon>Pseudomonadati</taxon>
        <taxon>Pseudomonadota</taxon>
        <taxon>Gammaproteobacteria</taxon>
        <taxon>Vibrionales</taxon>
        <taxon>Vibrionaceae</taxon>
        <taxon>Photobacterium</taxon>
    </lineage>
</organism>
<evidence type="ECO:0000313" key="3">
    <source>
        <dbReference type="Proteomes" id="UP000241954"/>
    </source>
</evidence>
<dbReference type="Pfam" id="PF00535">
    <property type="entry name" value="Glycos_transf_2"/>
    <property type="match status" value="1"/>
</dbReference>
<dbReference type="AlphaFoldDB" id="A0A2T3MNR6"/>
<dbReference type="PANTHER" id="PTHR22916:SF3">
    <property type="entry name" value="UDP-GLCNAC:BETAGAL BETA-1,3-N-ACETYLGLUCOSAMINYLTRANSFERASE-LIKE PROTEIN 1"/>
    <property type="match status" value="1"/>
</dbReference>
<dbReference type="SUPFAM" id="SSF53448">
    <property type="entry name" value="Nucleotide-diphospho-sugar transferases"/>
    <property type="match status" value="1"/>
</dbReference>
<evidence type="ECO:0000313" key="2">
    <source>
        <dbReference type="EMBL" id="PSV98576.1"/>
    </source>
</evidence>
<accession>A0A2T3MNR6</accession>
<comment type="caution">
    <text evidence="2">The sequence shown here is derived from an EMBL/GenBank/DDBJ whole genome shotgun (WGS) entry which is preliminary data.</text>
</comment>
<gene>
    <name evidence="2" type="ORF">C9I88_03860</name>
</gene>
<name>A0A2T3MNR6_9GAMM</name>
<dbReference type="GO" id="GO:0016758">
    <property type="term" value="F:hexosyltransferase activity"/>
    <property type="evidence" value="ECO:0007669"/>
    <property type="project" value="UniProtKB-ARBA"/>
</dbReference>
<reference evidence="2 3" key="1">
    <citation type="submission" date="2018-01" db="EMBL/GenBank/DDBJ databases">
        <title>Whole genome sequencing of Histamine producing bacteria.</title>
        <authorList>
            <person name="Butler K."/>
        </authorList>
    </citation>
    <scope>NUCLEOTIDE SEQUENCE [LARGE SCALE GENOMIC DNA]</scope>
    <source>
        <strain evidence="2 3">NCIMB 13481</strain>
    </source>
</reference>
<protein>
    <submittedName>
        <fullName evidence="2">Glycosyl transferase family 2</fullName>
    </submittedName>
</protein>